<reference evidence="2" key="1">
    <citation type="submission" date="2016-10" db="EMBL/GenBank/DDBJ databases">
        <authorList>
            <person name="Varghese N."/>
            <person name="Submissions S."/>
        </authorList>
    </citation>
    <scope>NUCLEOTIDE SEQUENCE [LARGE SCALE GENOMIC DNA]</scope>
    <source>
        <strain evidence="2">CGMCC 1.9230</strain>
    </source>
</reference>
<accession>A0A1H5X0G3</accession>
<dbReference type="Proteomes" id="UP000236737">
    <property type="component" value="Unassembled WGS sequence"/>
</dbReference>
<evidence type="ECO:0000313" key="2">
    <source>
        <dbReference type="Proteomes" id="UP000236737"/>
    </source>
</evidence>
<dbReference type="EMBL" id="FNVP01000005">
    <property type="protein sequence ID" value="SEG04746.1"/>
    <property type="molecule type" value="Genomic_DNA"/>
</dbReference>
<evidence type="ECO:0000313" key="1">
    <source>
        <dbReference type="EMBL" id="SEG04746.1"/>
    </source>
</evidence>
<dbReference type="RefSeq" id="WP_244175219.1">
    <property type="nucleotide sequence ID" value="NZ_FNVP01000005.1"/>
</dbReference>
<keyword evidence="2" id="KW-1185">Reference proteome</keyword>
<organism evidence="1 2">
    <name type="scientific">Flavobacterium urumqiense</name>
    <dbReference type="NCBI Taxonomy" id="935224"/>
    <lineage>
        <taxon>Bacteria</taxon>
        <taxon>Pseudomonadati</taxon>
        <taxon>Bacteroidota</taxon>
        <taxon>Flavobacteriia</taxon>
        <taxon>Flavobacteriales</taxon>
        <taxon>Flavobacteriaceae</taxon>
        <taxon>Flavobacterium</taxon>
    </lineage>
</organism>
<proteinExistence type="predicted"/>
<name>A0A1H5X0G3_9FLAO</name>
<protein>
    <submittedName>
        <fullName evidence="1">Alpha-amylase</fullName>
    </submittedName>
</protein>
<sequence>MIFAAANVQNWLRLRADIVEKYYKNIIKFEGWRFYYGKGFGSWVVISWNAHT</sequence>
<dbReference type="AlphaFoldDB" id="A0A1H5X0G3"/>
<gene>
    <name evidence="1" type="ORF">SAMN04488130_105119</name>
</gene>